<gene>
    <name evidence="3" type="ORF">B5D82_19455</name>
</gene>
<sequence length="156" mass="17377">MLKLLSLVSLCLVFQSAVQAKACDTLESLTWLIGNWNSENSKLKINESWKRISGKTFEGSGYTYSIEKNKIVGSETLRLVEMSGEVFYIAKVASNDLPVAFKLTKCTAETAIFENSRHDFPKKLNYQLNKDKNITVFVSGEEGDGFSIEFIGGNDS</sequence>
<dbReference type="RefSeq" id="WP_081154118.1">
    <property type="nucleotide sequence ID" value="NZ_CP020465.1"/>
</dbReference>
<proteinExistence type="predicted"/>
<evidence type="ECO:0000256" key="1">
    <source>
        <dbReference type="SAM" id="SignalP"/>
    </source>
</evidence>
<dbReference type="OrthoDB" id="5382295at2"/>
<dbReference type="AlphaFoldDB" id="A0A222GCZ0"/>
<feature type="domain" description="DUF6265" evidence="2">
    <location>
        <begin position="31"/>
        <end position="138"/>
    </location>
</feature>
<keyword evidence="1" id="KW-0732">Signal</keyword>
<keyword evidence="4" id="KW-1185">Reference proteome</keyword>
<name>A0A222GCZ0_9GAMM</name>
<dbReference type="Pfam" id="PF19780">
    <property type="entry name" value="DUF6265"/>
    <property type="match status" value="1"/>
</dbReference>
<dbReference type="Proteomes" id="UP000202259">
    <property type="component" value="Chromosome"/>
</dbReference>
<dbReference type="KEGG" id="cber:B5D82_19455"/>
<organism evidence="3 4">
    <name type="scientific">Cognaticolwellia beringensis</name>
    <dbReference type="NCBI Taxonomy" id="1967665"/>
    <lineage>
        <taxon>Bacteria</taxon>
        <taxon>Pseudomonadati</taxon>
        <taxon>Pseudomonadota</taxon>
        <taxon>Gammaproteobacteria</taxon>
        <taxon>Alteromonadales</taxon>
        <taxon>Colwelliaceae</taxon>
        <taxon>Cognaticolwellia</taxon>
    </lineage>
</organism>
<feature type="chain" id="PRO_5013370405" description="DUF6265 domain-containing protein" evidence="1">
    <location>
        <begin position="23"/>
        <end position="156"/>
    </location>
</feature>
<dbReference type="InterPro" id="IPR046232">
    <property type="entry name" value="DUF6265"/>
</dbReference>
<evidence type="ECO:0000313" key="3">
    <source>
        <dbReference type="EMBL" id="ASP49755.1"/>
    </source>
</evidence>
<dbReference type="EMBL" id="CP020465">
    <property type="protein sequence ID" value="ASP49755.1"/>
    <property type="molecule type" value="Genomic_DNA"/>
</dbReference>
<feature type="signal peptide" evidence="1">
    <location>
        <begin position="1"/>
        <end position="22"/>
    </location>
</feature>
<protein>
    <recommendedName>
        <fullName evidence="2">DUF6265 domain-containing protein</fullName>
    </recommendedName>
</protein>
<evidence type="ECO:0000313" key="4">
    <source>
        <dbReference type="Proteomes" id="UP000202259"/>
    </source>
</evidence>
<reference evidence="3 4" key="1">
    <citation type="submission" date="2017-08" db="EMBL/GenBank/DDBJ databases">
        <title>Complete genome of Colwellia sp. NB097-1, a psychrophile bacterium ioslated from Bering Sea.</title>
        <authorList>
            <person name="Chen X."/>
        </authorList>
    </citation>
    <scope>NUCLEOTIDE SEQUENCE [LARGE SCALE GENOMIC DNA]</scope>
    <source>
        <strain evidence="3 4">NB097-1</strain>
    </source>
</reference>
<evidence type="ECO:0000259" key="2">
    <source>
        <dbReference type="Pfam" id="PF19780"/>
    </source>
</evidence>
<accession>A0A222GCZ0</accession>